<dbReference type="PANTHER" id="PTHR36449:SF1">
    <property type="entry name" value="ACETYLTRANSFERASE"/>
    <property type="match status" value="1"/>
</dbReference>
<organism evidence="8 9">
    <name type="scientific">Siccibacter colletis</name>
    <dbReference type="NCBI Taxonomy" id="1505757"/>
    <lineage>
        <taxon>Bacteria</taxon>
        <taxon>Pseudomonadati</taxon>
        <taxon>Pseudomonadota</taxon>
        <taxon>Gammaproteobacteria</taxon>
        <taxon>Enterobacterales</taxon>
        <taxon>Enterobacteriaceae</taxon>
        <taxon>Siccibacter</taxon>
    </lineage>
</organism>
<keyword evidence="9" id="KW-1185">Reference proteome</keyword>
<evidence type="ECO:0000256" key="3">
    <source>
        <dbReference type="ARBA" id="ARBA00022649"/>
    </source>
</evidence>
<comment type="catalytic activity">
    <reaction evidence="6">
        <text>glycyl-tRNA(Gly) + acetyl-CoA = N-acetylglycyl-tRNA(Gly) + CoA + H(+)</text>
        <dbReference type="Rhea" id="RHEA:81867"/>
        <dbReference type="Rhea" id="RHEA-COMP:9683"/>
        <dbReference type="Rhea" id="RHEA-COMP:19766"/>
        <dbReference type="ChEBI" id="CHEBI:15378"/>
        <dbReference type="ChEBI" id="CHEBI:57287"/>
        <dbReference type="ChEBI" id="CHEBI:57288"/>
        <dbReference type="ChEBI" id="CHEBI:78522"/>
        <dbReference type="ChEBI" id="CHEBI:232036"/>
    </reaction>
</comment>
<keyword evidence="2" id="KW-0678">Repressor</keyword>
<dbReference type="Proteomes" id="UP001156318">
    <property type="component" value="Chromosome"/>
</dbReference>
<evidence type="ECO:0000256" key="1">
    <source>
        <dbReference type="ARBA" id="ARBA00009342"/>
    </source>
</evidence>
<keyword evidence="5" id="KW-0012">Acyltransferase</keyword>
<dbReference type="InterPro" id="IPR016181">
    <property type="entry name" value="Acyl_CoA_acyltransferase"/>
</dbReference>
<dbReference type="Gene3D" id="3.40.630.30">
    <property type="match status" value="1"/>
</dbReference>
<reference evidence="8 9" key="1">
    <citation type="submission" date="2021-05" db="EMBL/GenBank/DDBJ databases">
        <title>Isolation, identification, and the growth promoting effects of Pantoea dispersa strain YSD J2 from the aboveground leaves of Cyperus esculentus L.Var. Sativus.</title>
        <authorList>
            <person name="Wang S."/>
            <person name="Tang X.M."/>
            <person name="Huang Y.N."/>
        </authorList>
    </citation>
    <scope>NUCLEOTIDE SEQUENCE [LARGE SCALE GENOMIC DNA]</scope>
    <source>
        <strain evidence="9">YSD YN2</strain>
    </source>
</reference>
<dbReference type="SUPFAM" id="SSF55729">
    <property type="entry name" value="Acyl-CoA N-acyltransferases (Nat)"/>
    <property type="match status" value="1"/>
</dbReference>
<evidence type="ECO:0000313" key="8">
    <source>
        <dbReference type="EMBL" id="UYU31598.1"/>
    </source>
</evidence>
<dbReference type="RefSeq" id="WP_264384919.1">
    <property type="nucleotide sequence ID" value="NZ_CP074352.1"/>
</dbReference>
<evidence type="ECO:0000256" key="5">
    <source>
        <dbReference type="ARBA" id="ARBA00023315"/>
    </source>
</evidence>
<dbReference type="InterPro" id="IPR000182">
    <property type="entry name" value="GNAT_dom"/>
</dbReference>
<accession>A0ABY6JDP4</accession>
<sequence length="175" mass="19604">MPGLKIEILAEGCCYDTTAFDCGDATLNTFLTEHLQRQHSRRVLRAYILRTTDEAARVRGFYTLSGSCFEKAQLPSRTQQKKMPYRNVPAVTLGRLAIDQKLQGEGWGSTLVSHAMKVVYQASLTVGIHGMFVDALNEKARRFYLSLGFIPLTGDNHQALFYPVTAMEALFAEHN</sequence>
<evidence type="ECO:0000259" key="7">
    <source>
        <dbReference type="Pfam" id="PF13508"/>
    </source>
</evidence>
<comment type="similarity">
    <text evidence="1">Belongs to the acetyltransferase family. GNAT subfamily.</text>
</comment>
<evidence type="ECO:0000313" key="9">
    <source>
        <dbReference type="Proteomes" id="UP001156318"/>
    </source>
</evidence>
<dbReference type="EMBL" id="CP074352">
    <property type="protein sequence ID" value="UYU31598.1"/>
    <property type="molecule type" value="Genomic_DNA"/>
</dbReference>
<name>A0ABY6JDP4_9ENTR</name>
<keyword evidence="3" id="KW-1277">Toxin-antitoxin system</keyword>
<evidence type="ECO:0000256" key="6">
    <source>
        <dbReference type="ARBA" id="ARBA00049880"/>
    </source>
</evidence>
<gene>
    <name evidence="8" type="ORF">KFZ77_17505</name>
</gene>
<keyword evidence="4" id="KW-0808">Transferase</keyword>
<feature type="domain" description="N-acetyltransferase" evidence="7">
    <location>
        <begin position="92"/>
        <end position="150"/>
    </location>
</feature>
<evidence type="ECO:0000256" key="4">
    <source>
        <dbReference type="ARBA" id="ARBA00022679"/>
    </source>
</evidence>
<protein>
    <submittedName>
        <fullName evidence="8">GNAT family N-acetyltransferase</fullName>
    </submittedName>
</protein>
<evidence type="ECO:0000256" key="2">
    <source>
        <dbReference type="ARBA" id="ARBA00022491"/>
    </source>
</evidence>
<proteinExistence type="inferred from homology"/>
<dbReference type="Pfam" id="PF13508">
    <property type="entry name" value="Acetyltransf_7"/>
    <property type="match status" value="1"/>
</dbReference>
<dbReference type="PANTHER" id="PTHR36449">
    <property type="entry name" value="ACETYLTRANSFERASE-RELATED"/>
    <property type="match status" value="1"/>
</dbReference>